<reference evidence="3" key="2">
    <citation type="submission" date="2025-08" db="UniProtKB">
        <authorList>
            <consortium name="RefSeq"/>
        </authorList>
    </citation>
    <scope>IDENTIFICATION</scope>
    <source>
        <tissue evidence="3">Young leaves</tissue>
    </source>
</reference>
<evidence type="ECO:0000313" key="3">
    <source>
        <dbReference type="RefSeq" id="XP_027339481.1"/>
    </source>
</evidence>
<keyword evidence="2" id="KW-1185">Reference proteome</keyword>
<evidence type="ECO:0000313" key="2">
    <source>
        <dbReference type="Proteomes" id="UP000694853"/>
    </source>
</evidence>
<dbReference type="RefSeq" id="XP_027339481.1">
    <property type="nucleotide sequence ID" value="XM_027483680.1"/>
</dbReference>
<dbReference type="PANTHER" id="PTHR36896:SF2">
    <property type="entry name" value="OS01G0729500 PROTEIN"/>
    <property type="match status" value="1"/>
</dbReference>
<accession>A0A8B8K714</accession>
<name>A0A8B8K714_ABRPR</name>
<proteinExistence type="predicted"/>
<reference evidence="2" key="1">
    <citation type="journal article" date="2019" name="Toxins">
        <title>Detection of Abrin-Like and Prepropulchellin-Like Toxin Genes and Transcripts Using Whole Genome Sequencing and Full-Length Transcript Sequencing of Abrus precatorius.</title>
        <authorList>
            <person name="Hovde B.T."/>
            <person name="Daligault H.E."/>
            <person name="Hanschen E.R."/>
            <person name="Kunde Y.A."/>
            <person name="Johnson M.B."/>
            <person name="Starkenburg S.R."/>
            <person name="Johnson S.L."/>
        </authorList>
    </citation>
    <scope>NUCLEOTIDE SEQUENCE [LARGE SCALE GENOMIC DNA]</scope>
</reference>
<keyword evidence="1" id="KW-0732">Signal</keyword>
<dbReference type="AlphaFoldDB" id="A0A8B8K714"/>
<dbReference type="OrthoDB" id="884905at2759"/>
<gene>
    <name evidence="3" type="primary">LOC113853182</name>
</gene>
<dbReference type="Proteomes" id="UP000694853">
    <property type="component" value="Unplaced"/>
</dbReference>
<feature type="chain" id="PRO_5034691192" evidence="1">
    <location>
        <begin position="30"/>
        <end position="110"/>
    </location>
</feature>
<dbReference type="KEGG" id="aprc:113853182"/>
<organism evidence="2 3">
    <name type="scientific">Abrus precatorius</name>
    <name type="common">Indian licorice</name>
    <name type="synonym">Glycine abrus</name>
    <dbReference type="NCBI Taxonomy" id="3816"/>
    <lineage>
        <taxon>Eukaryota</taxon>
        <taxon>Viridiplantae</taxon>
        <taxon>Streptophyta</taxon>
        <taxon>Embryophyta</taxon>
        <taxon>Tracheophyta</taxon>
        <taxon>Spermatophyta</taxon>
        <taxon>Magnoliopsida</taxon>
        <taxon>eudicotyledons</taxon>
        <taxon>Gunneridae</taxon>
        <taxon>Pentapetalae</taxon>
        <taxon>rosids</taxon>
        <taxon>fabids</taxon>
        <taxon>Fabales</taxon>
        <taxon>Fabaceae</taxon>
        <taxon>Papilionoideae</taxon>
        <taxon>50 kb inversion clade</taxon>
        <taxon>NPAAA clade</taxon>
        <taxon>indigoferoid/millettioid clade</taxon>
        <taxon>Abreae</taxon>
        <taxon>Abrus</taxon>
    </lineage>
</organism>
<evidence type="ECO:0000256" key="1">
    <source>
        <dbReference type="SAM" id="SignalP"/>
    </source>
</evidence>
<feature type="signal peptide" evidence="1">
    <location>
        <begin position="1"/>
        <end position="29"/>
    </location>
</feature>
<sequence length="110" mass="12370">MAFSPFFPNQPSTSVPILFLLLLIHASLSQPSHGFSRYGRGISEDASTRQLFESRATQHPNNCGELVVQSQCSHYSKCSWCTSEVLDDMCFAKSEAWRLPHQVYSCGLIR</sequence>
<protein>
    <submittedName>
        <fullName evidence="3">Uncharacterized protein LOC113853182</fullName>
    </submittedName>
</protein>
<dbReference type="GeneID" id="113853182"/>
<dbReference type="PANTHER" id="PTHR36896">
    <property type="entry name" value="OS01G0729500 PROTEIN"/>
    <property type="match status" value="1"/>
</dbReference>